<evidence type="ECO:0000313" key="2">
    <source>
        <dbReference type="Proteomes" id="UP000214880"/>
    </source>
</evidence>
<dbReference type="Proteomes" id="UP000214880">
    <property type="component" value="Unassembled WGS sequence"/>
</dbReference>
<dbReference type="AlphaFoldDB" id="A0A1G9QD58"/>
<dbReference type="EMBL" id="FNHB01000002">
    <property type="protein sequence ID" value="SDM08916.1"/>
    <property type="molecule type" value="Genomic_DNA"/>
</dbReference>
<name>A0A1G9QD58_9FIRM</name>
<proteinExistence type="predicted"/>
<accession>A0A1G9QD58</accession>
<protein>
    <submittedName>
        <fullName evidence="1">Uncharacterized protein</fullName>
    </submittedName>
</protein>
<sequence>MYIKQDKLVRVFAVKMRLADPQDTEDALAAVQSNLTELAAGIEIESPLVTYDREQEANTNVILNFFLHLTNPAAPDRIRLSAVTDALADSAEFTLISVKID</sequence>
<dbReference type="OrthoDB" id="9928973at2"/>
<reference evidence="1 2" key="1">
    <citation type="submission" date="2016-10" db="EMBL/GenBank/DDBJ databases">
        <authorList>
            <person name="de Groot N.N."/>
        </authorList>
    </citation>
    <scope>NUCLEOTIDE SEQUENCE [LARGE SCALE GENOMIC DNA]</scope>
    <source>
        <strain evidence="1 2">DSM 1736</strain>
    </source>
</reference>
<keyword evidence="2" id="KW-1185">Reference proteome</keyword>
<gene>
    <name evidence="1" type="ORF">SAMN04488502_102130</name>
</gene>
<dbReference type="STRING" id="146817.SAMN04488502_102130"/>
<organism evidence="1 2">
    <name type="scientific">Dendrosporobacter quercicolus</name>
    <dbReference type="NCBI Taxonomy" id="146817"/>
    <lineage>
        <taxon>Bacteria</taxon>
        <taxon>Bacillati</taxon>
        <taxon>Bacillota</taxon>
        <taxon>Negativicutes</taxon>
        <taxon>Selenomonadales</taxon>
        <taxon>Sporomusaceae</taxon>
        <taxon>Dendrosporobacter</taxon>
    </lineage>
</organism>
<evidence type="ECO:0000313" key="1">
    <source>
        <dbReference type="EMBL" id="SDM08916.1"/>
    </source>
</evidence>
<dbReference type="RefSeq" id="WP_092070313.1">
    <property type="nucleotide sequence ID" value="NZ_FNHB01000002.1"/>
</dbReference>